<feature type="transmembrane region" description="Helical" evidence="1">
    <location>
        <begin position="338"/>
        <end position="360"/>
    </location>
</feature>
<evidence type="ECO:0000256" key="1">
    <source>
        <dbReference type="SAM" id="Phobius"/>
    </source>
</evidence>
<dbReference type="Pfam" id="PF10321">
    <property type="entry name" value="7TM_GPCR_Srt"/>
    <property type="match status" value="1"/>
</dbReference>
<proteinExistence type="predicted"/>
<organism evidence="2 3">
    <name type="scientific">Steinernema glaseri</name>
    <dbReference type="NCBI Taxonomy" id="37863"/>
    <lineage>
        <taxon>Eukaryota</taxon>
        <taxon>Metazoa</taxon>
        <taxon>Ecdysozoa</taxon>
        <taxon>Nematoda</taxon>
        <taxon>Chromadorea</taxon>
        <taxon>Rhabditida</taxon>
        <taxon>Tylenchina</taxon>
        <taxon>Panagrolaimomorpha</taxon>
        <taxon>Strongyloidoidea</taxon>
        <taxon>Steinernematidae</taxon>
        <taxon>Steinernema</taxon>
    </lineage>
</organism>
<feature type="transmembrane region" description="Helical" evidence="1">
    <location>
        <begin position="307"/>
        <end position="326"/>
    </location>
</feature>
<feature type="transmembrane region" description="Helical" evidence="1">
    <location>
        <begin position="124"/>
        <end position="145"/>
    </location>
</feature>
<dbReference type="WBParaSite" id="L893_g21660.t1">
    <property type="protein sequence ID" value="L893_g21660.t1"/>
    <property type="gene ID" value="L893_g21660"/>
</dbReference>
<evidence type="ECO:0000313" key="2">
    <source>
        <dbReference type="Proteomes" id="UP000095287"/>
    </source>
</evidence>
<dbReference type="SUPFAM" id="SSF81321">
    <property type="entry name" value="Family A G protein-coupled receptor-like"/>
    <property type="match status" value="1"/>
</dbReference>
<keyword evidence="2" id="KW-1185">Reference proteome</keyword>
<dbReference type="PANTHER" id="PTHR23021">
    <property type="entry name" value="SERPENTINE RECEPTOR, CLASS T"/>
    <property type="match status" value="1"/>
</dbReference>
<feature type="transmembrane region" description="Helical" evidence="1">
    <location>
        <begin position="219"/>
        <end position="237"/>
    </location>
</feature>
<name>A0A1I7Z1J3_9BILA</name>
<feature type="transmembrane region" description="Helical" evidence="1">
    <location>
        <begin position="269"/>
        <end position="287"/>
    </location>
</feature>
<dbReference type="AlphaFoldDB" id="A0A1I7Z1J3"/>
<accession>A0A1I7Z1J3</accession>
<evidence type="ECO:0000313" key="3">
    <source>
        <dbReference type="WBParaSite" id="L893_g21660.t1"/>
    </source>
</evidence>
<keyword evidence="1" id="KW-0812">Transmembrane</keyword>
<keyword evidence="1" id="KW-0472">Membrane</keyword>
<dbReference type="Proteomes" id="UP000095287">
    <property type="component" value="Unplaced"/>
</dbReference>
<keyword evidence="1" id="KW-1133">Transmembrane helix</keyword>
<reference evidence="3" key="1">
    <citation type="submission" date="2016-11" db="UniProtKB">
        <authorList>
            <consortium name="WormBaseParasite"/>
        </authorList>
    </citation>
    <scope>IDENTIFICATION</scope>
</reference>
<dbReference type="InterPro" id="IPR019425">
    <property type="entry name" value="7TM_GPCR_serpentine_rcpt_Srt"/>
</dbReference>
<protein>
    <submittedName>
        <fullName evidence="3">G_PROTEIN_RECEP_F1_2 domain-containing protein</fullName>
    </submittedName>
</protein>
<sequence length="392" mass="43693">MTNYHQNVGTAVVTHPPYVKVPQETDSAPLDCFRQSMHIDNESYEYVSCFEIKAANQLASQQIKRGILASAFQKRSIIIIIFQYFKLTLEMLPYCTPNGSLSMDLNGTDGGFHGDEDFARRFGLIYIVLGFISITICAFVLSVLCRPPFIHHSCYKLMTLSTALDIVNLVNCTIIPGTFSVLNIHHCNSGVVSEALALNRLLEFANKKLADFLFAGKRVYIWFGVAVAYAVIGDRLVPDKFYFYHTYHGYTAVFRTSGKFNLIHTINNFSKSAFLTVAYTLMLFFMYRVLKVNGSTKITPQQIKVSVQALAIAALADVANIAYVIVLNAPFTSETEKYAGVIGGLLWISLHGGSGIIYMIMNNAVRRKLKTAFCTSVQILPLSDFTIGNRNI</sequence>